<keyword evidence="4 7" id="KW-1133">Transmembrane helix</keyword>
<organism evidence="9 10">
    <name type="scientific">Actinomadura graeca</name>
    <dbReference type="NCBI Taxonomy" id="2750812"/>
    <lineage>
        <taxon>Bacteria</taxon>
        <taxon>Bacillati</taxon>
        <taxon>Actinomycetota</taxon>
        <taxon>Actinomycetes</taxon>
        <taxon>Streptosporangiales</taxon>
        <taxon>Thermomonosporaceae</taxon>
        <taxon>Actinomadura</taxon>
    </lineage>
</organism>
<dbReference type="InterPro" id="IPR000620">
    <property type="entry name" value="EamA_dom"/>
</dbReference>
<dbReference type="EMBL" id="CP059572">
    <property type="protein sequence ID" value="QXJ22998.1"/>
    <property type="molecule type" value="Genomic_DNA"/>
</dbReference>
<feature type="domain" description="EamA" evidence="8">
    <location>
        <begin position="5"/>
        <end position="136"/>
    </location>
</feature>
<feature type="transmembrane region" description="Helical" evidence="7">
    <location>
        <begin position="263"/>
        <end position="281"/>
    </location>
</feature>
<comment type="similarity">
    <text evidence="2">Belongs to the EamA transporter family.</text>
</comment>
<evidence type="ECO:0000256" key="6">
    <source>
        <dbReference type="SAM" id="MobiDB-lite"/>
    </source>
</evidence>
<feature type="region of interest" description="Disordered" evidence="6">
    <location>
        <begin position="389"/>
        <end position="427"/>
    </location>
</feature>
<dbReference type="InterPro" id="IPR050638">
    <property type="entry name" value="AA-Vitamin_Transporters"/>
</dbReference>
<dbReference type="Pfam" id="PF00892">
    <property type="entry name" value="EamA"/>
    <property type="match status" value="2"/>
</dbReference>
<evidence type="ECO:0000259" key="8">
    <source>
        <dbReference type="Pfam" id="PF00892"/>
    </source>
</evidence>
<accession>A0ABX8QWJ6</accession>
<evidence type="ECO:0000256" key="7">
    <source>
        <dbReference type="SAM" id="Phobius"/>
    </source>
</evidence>
<reference evidence="9" key="1">
    <citation type="submission" date="2020-07" db="EMBL/GenBank/DDBJ databases">
        <authorList>
            <person name="Tarantini F.S."/>
            <person name="Hong K.W."/>
            <person name="Chan K.G."/>
        </authorList>
    </citation>
    <scope>NUCLEOTIDE SEQUENCE</scope>
    <source>
        <strain evidence="9">32-07</strain>
    </source>
</reference>
<feature type="transmembrane region" description="Helical" evidence="7">
    <location>
        <begin position="208"/>
        <end position="227"/>
    </location>
</feature>
<name>A0ABX8QWJ6_9ACTN</name>
<evidence type="ECO:0000313" key="9">
    <source>
        <dbReference type="EMBL" id="QXJ22998.1"/>
    </source>
</evidence>
<keyword evidence="10" id="KW-1185">Reference proteome</keyword>
<feature type="transmembrane region" description="Helical" evidence="7">
    <location>
        <begin position="93"/>
        <end position="111"/>
    </location>
</feature>
<comment type="subcellular location">
    <subcellularLocation>
        <location evidence="1">Membrane</location>
        <topology evidence="1">Multi-pass membrane protein</topology>
    </subcellularLocation>
</comment>
<evidence type="ECO:0000256" key="5">
    <source>
        <dbReference type="ARBA" id="ARBA00023136"/>
    </source>
</evidence>
<dbReference type="SUPFAM" id="SSF103481">
    <property type="entry name" value="Multidrug resistance efflux transporter EmrE"/>
    <property type="match status" value="2"/>
</dbReference>
<evidence type="ECO:0000256" key="1">
    <source>
        <dbReference type="ARBA" id="ARBA00004141"/>
    </source>
</evidence>
<sequence length="427" mass="42921">MSRRGWVLFALMSVLWGIPYLMIKVAVEGVSVPVLVFARTALGAVLLLPLAVRAGGLDAIRRHWRPLLAFAALEILGPWALLSDAEHRLTSSMTGLLIAAVPIIGVLLARLTGDAERLGPIRWAGLLIGLGGVGVLAGPHLGGGDTWALGEVMLVALGYATAPLIATRRLQDLPSLHLAASSLALAALLYVVPAAATWPDELPSGRVLAALAGLGVVCTALAFLVFFELIREVGTSRAMVFTYVNPAVAVAAGVLFLDEPLTSTIIASFALILCGSVLATARRAPAEPAAVPTESAAVPTESAAVPTESAAVPAEPAAVLAESAAVLAEPAVVSVESAAVLAESAVVPAESAAAAAESAAIPLEPAAVPLEPAAVPLETLSVPLAPAAVSGEPAADPAESAGVSESVDGPPVPGAGSAARRDVISEG</sequence>
<keyword evidence="5 7" id="KW-0472">Membrane</keyword>
<keyword evidence="3 7" id="KW-0812">Transmembrane</keyword>
<feature type="transmembrane region" description="Helical" evidence="7">
    <location>
        <begin position="64"/>
        <end position="81"/>
    </location>
</feature>
<feature type="transmembrane region" description="Helical" evidence="7">
    <location>
        <begin position="147"/>
        <end position="166"/>
    </location>
</feature>
<feature type="domain" description="EamA" evidence="8">
    <location>
        <begin position="152"/>
        <end position="279"/>
    </location>
</feature>
<dbReference type="Proteomes" id="UP001049518">
    <property type="component" value="Chromosome"/>
</dbReference>
<evidence type="ECO:0000256" key="2">
    <source>
        <dbReference type="ARBA" id="ARBA00007362"/>
    </source>
</evidence>
<dbReference type="RefSeq" id="WP_273699432.1">
    <property type="nucleotide sequence ID" value="NZ_CP059572.1"/>
</dbReference>
<feature type="transmembrane region" description="Helical" evidence="7">
    <location>
        <begin position="32"/>
        <end position="52"/>
    </location>
</feature>
<feature type="transmembrane region" description="Helical" evidence="7">
    <location>
        <begin position="239"/>
        <end position="257"/>
    </location>
</feature>
<dbReference type="PANTHER" id="PTHR32322:SF2">
    <property type="entry name" value="EAMA DOMAIN-CONTAINING PROTEIN"/>
    <property type="match status" value="1"/>
</dbReference>
<evidence type="ECO:0000256" key="3">
    <source>
        <dbReference type="ARBA" id="ARBA00022692"/>
    </source>
</evidence>
<dbReference type="InterPro" id="IPR037185">
    <property type="entry name" value="EmrE-like"/>
</dbReference>
<feature type="transmembrane region" description="Helical" evidence="7">
    <location>
        <begin position="123"/>
        <end position="141"/>
    </location>
</feature>
<proteinExistence type="inferred from homology"/>
<gene>
    <name evidence="9" type="ORF">AGRA3207_004090</name>
</gene>
<dbReference type="PANTHER" id="PTHR32322">
    <property type="entry name" value="INNER MEMBRANE TRANSPORTER"/>
    <property type="match status" value="1"/>
</dbReference>
<evidence type="ECO:0000313" key="10">
    <source>
        <dbReference type="Proteomes" id="UP001049518"/>
    </source>
</evidence>
<feature type="transmembrane region" description="Helical" evidence="7">
    <location>
        <begin position="7"/>
        <end position="26"/>
    </location>
</feature>
<feature type="transmembrane region" description="Helical" evidence="7">
    <location>
        <begin position="178"/>
        <end position="196"/>
    </location>
</feature>
<evidence type="ECO:0000256" key="4">
    <source>
        <dbReference type="ARBA" id="ARBA00022989"/>
    </source>
</evidence>
<protein>
    <submittedName>
        <fullName evidence="9">EamA family transporter</fullName>
    </submittedName>
</protein>